<dbReference type="OrthoDB" id="6399918at2"/>
<organism evidence="1 2">
    <name type="scientific">Roseovarius mucosus DSM 17069</name>
    <dbReference type="NCBI Taxonomy" id="1288298"/>
    <lineage>
        <taxon>Bacteria</taxon>
        <taxon>Pseudomonadati</taxon>
        <taxon>Pseudomonadota</taxon>
        <taxon>Alphaproteobacteria</taxon>
        <taxon>Rhodobacterales</taxon>
        <taxon>Roseobacteraceae</taxon>
        <taxon>Roseovarius</taxon>
    </lineage>
</organism>
<gene>
    <name evidence="1" type="ORF">rosmuc_04183</name>
</gene>
<accession>A0A0A0HDT7</accession>
<dbReference type="AlphaFoldDB" id="A0A0A0HDT7"/>
<comment type="caution">
    <text evidence="1">The sequence shown here is derived from an EMBL/GenBank/DDBJ whole genome shotgun (WGS) entry which is preliminary data.</text>
</comment>
<proteinExistence type="predicted"/>
<sequence length="137" mass="15933">MFARVPYADLNSRQRENYNFHKLAARMADYGFNCIRLTDDWQGADFIAVHVDGETFLKVQLKGRLVIDRKYLGKQIYVAFLHGDEAYLYDHDAFVRHLETNGLIGDASVTWHDKGFRSWPSPPAWAITYLQDYRISA</sequence>
<dbReference type="RefSeq" id="WP_037275670.1">
    <property type="nucleotide sequence ID" value="NZ_KN293990.1"/>
</dbReference>
<dbReference type="PATRIC" id="fig|1288298.3.peg.4175"/>
<evidence type="ECO:0000313" key="2">
    <source>
        <dbReference type="Proteomes" id="UP000030021"/>
    </source>
</evidence>
<reference evidence="1 2" key="1">
    <citation type="submission" date="2013-01" db="EMBL/GenBank/DDBJ databases">
        <authorList>
            <person name="Fiebig A."/>
            <person name="Goeker M."/>
            <person name="Klenk H.-P.P."/>
        </authorList>
    </citation>
    <scope>NUCLEOTIDE SEQUENCE [LARGE SCALE GENOMIC DNA]</scope>
    <source>
        <strain evidence="1 2">DSM 17069</strain>
    </source>
</reference>
<dbReference type="HOGENOM" id="CLU_152360_0_0_5"/>
<dbReference type="EMBL" id="AONH01000026">
    <property type="protein sequence ID" value="KGM85847.1"/>
    <property type="molecule type" value="Genomic_DNA"/>
</dbReference>
<evidence type="ECO:0000313" key="1">
    <source>
        <dbReference type="EMBL" id="KGM85847.1"/>
    </source>
</evidence>
<name>A0A0A0HDT7_9RHOB</name>
<dbReference type="Proteomes" id="UP000030021">
    <property type="component" value="Unassembled WGS sequence"/>
</dbReference>
<evidence type="ECO:0008006" key="3">
    <source>
        <dbReference type="Google" id="ProtNLM"/>
    </source>
</evidence>
<protein>
    <recommendedName>
        <fullName evidence="3">PD(D/E)XK endonuclease domain-containing protein</fullName>
    </recommendedName>
</protein>